<dbReference type="Proteomes" id="UP000245444">
    <property type="component" value="Chromosome"/>
</dbReference>
<evidence type="ECO:0000256" key="1">
    <source>
        <dbReference type="ARBA" id="ARBA00022472"/>
    </source>
</evidence>
<dbReference type="InterPro" id="IPR036735">
    <property type="entry name" value="NGN_dom_sf"/>
</dbReference>
<dbReference type="EMBL" id="CP029553">
    <property type="protein sequence ID" value="AWN47171.1"/>
    <property type="molecule type" value="Genomic_DNA"/>
</dbReference>
<keyword evidence="2" id="KW-0889">Transcription antitermination</keyword>
<evidence type="ECO:0000256" key="5">
    <source>
        <dbReference type="SAM" id="MobiDB-lite"/>
    </source>
</evidence>
<dbReference type="PRINTS" id="PR00338">
    <property type="entry name" value="NUSGTNSCPFCT"/>
</dbReference>
<keyword evidence="8" id="KW-1185">Reference proteome</keyword>
<keyword evidence="4" id="KW-0804">Transcription</keyword>
<dbReference type="GO" id="GO:0031564">
    <property type="term" value="P:transcription antitermination"/>
    <property type="evidence" value="ECO:0007669"/>
    <property type="project" value="UniProtKB-KW"/>
</dbReference>
<dbReference type="InterPro" id="IPR008991">
    <property type="entry name" value="Translation_prot_SH3-like_sf"/>
</dbReference>
<feature type="compositionally biased region" description="Basic residues" evidence="5">
    <location>
        <begin position="10"/>
        <end position="23"/>
    </location>
</feature>
<dbReference type="GO" id="GO:0032784">
    <property type="term" value="P:regulation of DNA-templated transcription elongation"/>
    <property type="evidence" value="ECO:0007669"/>
    <property type="project" value="InterPro"/>
</dbReference>
<evidence type="ECO:0000259" key="6">
    <source>
        <dbReference type="SMART" id="SM00739"/>
    </source>
</evidence>
<dbReference type="PROSITE" id="PS01014">
    <property type="entry name" value="NUSG"/>
    <property type="match status" value="1"/>
</dbReference>
<dbReference type="Gene3D" id="2.30.30.30">
    <property type="match status" value="1"/>
</dbReference>
<feature type="region of interest" description="Disordered" evidence="5">
    <location>
        <begin position="1"/>
        <end position="48"/>
    </location>
</feature>
<sequence length="233" mass="26217">MSSPTTKTRLNAKRRRRDKRRRSAEHAAQGQRDQTAQERAERRQRAEADEAAYMAGRRWHLVDARVGKAKVLGERLAASEIPSLRLSEDVVQIRSGRAVRTRMPLFKGLLFVGLAPEDDAHKLREKFDIEMQGIRYRNEKFEQVTAEELNTFTGTLGGSIPRDERQKTGGCRAEDYEVGETVRVVDGPFASFSAVIEEIDSESQHLKVSVNIFGRGTPVALEVGQVERMSHAA</sequence>
<feature type="compositionally biased region" description="Basic and acidic residues" evidence="5">
    <location>
        <begin position="35"/>
        <end position="48"/>
    </location>
</feature>
<accession>A0A2U8WNR9</accession>
<gene>
    <name evidence="7" type="ORF">DK419_13295</name>
</gene>
<dbReference type="RefSeq" id="WP_109959502.1">
    <property type="nucleotide sequence ID" value="NZ_CP029553.1"/>
</dbReference>
<reference evidence="7 8" key="1">
    <citation type="submission" date="2018-05" db="EMBL/GenBank/DDBJ databases">
        <title>Complete Genome Sequence of Methylobacterium sp. 17Sr1-28.</title>
        <authorList>
            <person name="Srinivasan S."/>
        </authorList>
    </citation>
    <scope>NUCLEOTIDE SEQUENCE [LARGE SCALE GENOMIC DNA]</scope>
    <source>
        <strain evidence="7 8">17Sr1-28</strain>
    </source>
</reference>
<evidence type="ECO:0000313" key="8">
    <source>
        <dbReference type="Proteomes" id="UP000245444"/>
    </source>
</evidence>
<keyword evidence="3" id="KW-0805">Transcription regulation</keyword>
<evidence type="ECO:0000313" key="7">
    <source>
        <dbReference type="EMBL" id="AWN47171.1"/>
    </source>
</evidence>
<keyword evidence="1" id="KW-0806">Transcription termination</keyword>
<dbReference type="InterPro" id="IPR015869">
    <property type="entry name" value="Transcrpt_antiterm_NusG_bac_CS"/>
</dbReference>
<dbReference type="KEGG" id="mtea:DK419_13295"/>
<dbReference type="GO" id="GO:0005829">
    <property type="term" value="C:cytosol"/>
    <property type="evidence" value="ECO:0007669"/>
    <property type="project" value="UniProtKB-ARBA"/>
</dbReference>
<dbReference type="AlphaFoldDB" id="A0A2U8WNR9"/>
<name>A0A2U8WNR9_9HYPH</name>
<dbReference type="SMART" id="SM00739">
    <property type="entry name" value="KOW"/>
    <property type="match status" value="1"/>
</dbReference>
<organism evidence="7 8">
    <name type="scientific">Methylobacterium terrae</name>
    <dbReference type="NCBI Taxonomy" id="2202827"/>
    <lineage>
        <taxon>Bacteria</taxon>
        <taxon>Pseudomonadati</taxon>
        <taxon>Pseudomonadota</taxon>
        <taxon>Alphaproteobacteria</taxon>
        <taxon>Hyphomicrobiales</taxon>
        <taxon>Methylobacteriaceae</taxon>
        <taxon>Methylobacterium</taxon>
    </lineage>
</organism>
<dbReference type="FunFam" id="2.30.30.30:FF:000002">
    <property type="entry name" value="Transcription termination/antitermination factor NusG"/>
    <property type="match status" value="1"/>
</dbReference>
<dbReference type="CDD" id="cd06091">
    <property type="entry name" value="KOW_NusG"/>
    <property type="match status" value="1"/>
</dbReference>
<protein>
    <submittedName>
        <fullName evidence="7">Antitermination protein NusG</fullName>
    </submittedName>
</protein>
<dbReference type="InterPro" id="IPR001062">
    <property type="entry name" value="Transcrpt_antiterm_NusG"/>
</dbReference>
<dbReference type="SUPFAM" id="SSF50104">
    <property type="entry name" value="Translation proteins SH3-like domain"/>
    <property type="match status" value="1"/>
</dbReference>
<evidence type="ECO:0000256" key="4">
    <source>
        <dbReference type="ARBA" id="ARBA00023163"/>
    </source>
</evidence>
<dbReference type="PANTHER" id="PTHR30265:SF4">
    <property type="entry name" value="KOW MOTIF FAMILY PROTEIN, EXPRESSED"/>
    <property type="match status" value="1"/>
</dbReference>
<dbReference type="InterPro" id="IPR005824">
    <property type="entry name" value="KOW"/>
</dbReference>
<evidence type="ECO:0000256" key="2">
    <source>
        <dbReference type="ARBA" id="ARBA00022814"/>
    </source>
</evidence>
<dbReference type="InterPro" id="IPR043425">
    <property type="entry name" value="NusG-like"/>
</dbReference>
<dbReference type="OrthoDB" id="7990576at2"/>
<dbReference type="SUPFAM" id="SSF82679">
    <property type="entry name" value="N-utilization substance G protein NusG, N-terminal domain"/>
    <property type="match status" value="1"/>
</dbReference>
<evidence type="ECO:0000256" key="3">
    <source>
        <dbReference type="ARBA" id="ARBA00023015"/>
    </source>
</evidence>
<dbReference type="PANTHER" id="PTHR30265">
    <property type="entry name" value="RHO-INTERACTING TRANSCRIPTION TERMINATION FACTOR NUSG"/>
    <property type="match status" value="1"/>
</dbReference>
<dbReference type="GO" id="GO:0006354">
    <property type="term" value="P:DNA-templated transcription elongation"/>
    <property type="evidence" value="ECO:0007669"/>
    <property type="project" value="InterPro"/>
</dbReference>
<dbReference type="GO" id="GO:0006353">
    <property type="term" value="P:DNA-templated transcription termination"/>
    <property type="evidence" value="ECO:0007669"/>
    <property type="project" value="UniProtKB-KW"/>
</dbReference>
<dbReference type="Pfam" id="PF00467">
    <property type="entry name" value="KOW"/>
    <property type="match status" value="1"/>
</dbReference>
<feature type="domain" description="KOW" evidence="6">
    <location>
        <begin position="175"/>
        <end position="202"/>
    </location>
</feature>
<proteinExistence type="predicted"/>
<dbReference type="InterPro" id="IPR014722">
    <property type="entry name" value="Rib_uL2_dom2"/>
</dbReference>